<dbReference type="AlphaFoldDB" id="J3MWC0"/>
<proteinExistence type="predicted"/>
<dbReference type="Gramene" id="OB09G12990.1">
    <property type="protein sequence ID" value="OB09G12990.1"/>
    <property type="gene ID" value="OB09G12990"/>
</dbReference>
<dbReference type="Proteomes" id="UP000006038">
    <property type="component" value="Chromosome 9"/>
</dbReference>
<evidence type="ECO:0000313" key="2">
    <source>
        <dbReference type="Proteomes" id="UP000006038"/>
    </source>
</evidence>
<keyword evidence="2" id="KW-1185">Reference proteome</keyword>
<sequence>MLALRSLILLVANQDQYIYRTLNYVLCALGCGYCRAKLILRTSYIYTYKVFLI</sequence>
<dbReference type="EnsemblPlants" id="OB09G12990.1">
    <property type="protein sequence ID" value="OB09G12990.1"/>
    <property type="gene ID" value="OB09G12990"/>
</dbReference>
<reference evidence="1" key="2">
    <citation type="submission" date="2013-04" db="UniProtKB">
        <authorList>
            <consortium name="EnsemblPlants"/>
        </authorList>
    </citation>
    <scope>IDENTIFICATION</scope>
</reference>
<name>J3MWC0_ORYBR</name>
<organism evidence="1">
    <name type="scientific">Oryza brachyantha</name>
    <name type="common">malo sina</name>
    <dbReference type="NCBI Taxonomy" id="4533"/>
    <lineage>
        <taxon>Eukaryota</taxon>
        <taxon>Viridiplantae</taxon>
        <taxon>Streptophyta</taxon>
        <taxon>Embryophyta</taxon>
        <taxon>Tracheophyta</taxon>
        <taxon>Spermatophyta</taxon>
        <taxon>Magnoliopsida</taxon>
        <taxon>Liliopsida</taxon>
        <taxon>Poales</taxon>
        <taxon>Poaceae</taxon>
        <taxon>BOP clade</taxon>
        <taxon>Oryzoideae</taxon>
        <taxon>Oryzeae</taxon>
        <taxon>Oryzinae</taxon>
        <taxon>Oryza</taxon>
    </lineage>
</organism>
<reference evidence="1" key="1">
    <citation type="journal article" date="2013" name="Nat. Commun.">
        <title>Whole-genome sequencing of Oryza brachyantha reveals mechanisms underlying Oryza genome evolution.</title>
        <authorList>
            <person name="Chen J."/>
            <person name="Huang Q."/>
            <person name="Gao D."/>
            <person name="Wang J."/>
            <person name="Lang Y."/>
            <person name="Liu T."/>
            <person name="Li B."/>
            <person name="Bai Z."/>
            <person name="Luis Goicoechea J."/>
            <person name="Liang C."/>
            <person name="Chen C."/>
            <person name="Zhang W."/>
            <person name="Sun S."/>
            <person name="Liao Y."/>
            <person name="Zhang X."/>
            <person name="Yang L."/>
            <person name="Song C."/>
            <person name="Wang M."/>
            <person name="Shi J."/>
            <person name="Liu G."/>
            <person name="Liu J."/>
            <person name="Zhou H."/>
            <person name="Zhou W."/>
            <person name="Yu Q."/>
            <person name="An N."/>
            <person name="Chen Y."/>
            <person name="Cai Q."/>
            <person name="Wang B."/>
            <person name="Liu B."/>
            <person name="Min J."/>
            <person name="Huang Y."/>
            <person name="Wu H."/>
            <person name="Li Z."/>
            <person name="Zhang Y."/>
            <person name="Yin Y."/>
            <person name="Song W."/>
            <person name="Jiang J."/>
            <person name="Jackson S.A."/>
            <person name="Wing R.A."/>
            <person name="Wang J."/>
            <person name="Chen M."/>
        </authorList>
    </citation>
    <scope>NUCLEOTIDE SEQUENCE [LARGE SCALE GENOMIC DNA]</scope>
    <source>
        <strain evidence="1">cv. IRGC 101232</strain>
    </source>
</reference>
<accession>J3MWC0</accession>
<dbReference type="HOGENOM" id="CLU_3071925_0_0_1"/>
<protein>
    <submittedName>
        <fullName evidence="1">Uncharacterized protein</fullName>
    </submittedName>
</protein>
<evidence type="ECO:0000313" key="1">
    <source>
        <dbReference type="EnsemblPlants" id="OB09G12990.1"/>
    </source>
</evidence>